<evidence type="ECO:0000256" key="1">
    <source>
        <dbReference type="ARBA" id="ARBA00009902"/>
    </source>
</evidence>
<name>A0AAN7LUN9_TRANT</name>
<dbReference type="CDD" id="cd18624">
    <property type="entry name" value="GH32_Fruct1-like"/>
    <property type="match status" value="2"/>
</dbReference>
<dbReference type="GO" id="GO:0004553">
    <property type="term" value="F:hydrolase activity, hydrolyzing O-glycosyl compounds"/>
    <property type="evidence" value="ECO:0007669"/>
    <property type="project" value="InterPro"/>
</dbReference>
<keyword evidence="3" id="KW-0326">Glycosidase</keyword>
<evidence type="ECO:0000256" key="3">
    <source>
        <dbReference type="ARBA" id="ARBA00023295"/>
    </source>
</evidence>
<reference evidence="7 8" key="1">
    <citation type="journal article" date="2023" name="Hortic Res">
        <title>Pangenome of water caltrop reveals structural variations and asymmetric subgenome divergence after allopolyploidization.</title>
        <authorList>
            <person name="Zhang X."/>
            <person name="Chen Y."/>
            <person name="Wang L."/>
            <person name="Yuan Y."/>
            <person name="Fang M."/>
            <person name="Shi L."/>
            <person name="Lu R."/>
            <person name="Comes H.P."/>
            <person name="Ma Y."/>
            <person name="Chen Y."/>
            <person name="Huang G."/>
            <person name="Zhou Y."/>
            <person name="Zheng Z."/>
            <person name="Qiu Y."/>
        </authorList>
    </citation>
    <scope>NUCLEOTIDE SEQUENCE [LARGE SCALE GENOMIC DNA]</scope>
    <source>
        <strain evidence="7">F231</strain>
    </source>
</reference>
<feature type="domain" description="Glycosyl hydrolase family 32 C-terminal" evidence="6">
    <location>
        <begin position="926"/>
        <end position="1120"/>
    </location>
</feature>
<dbReference type="InterPro" id="IPR001362">
    <property type="entry name" value="Glyco_hydro_32"/>
</dbReference>
<evidence type="ECO:0000259" key="5">
    <source>
        <dbReference type="Pfam" id="PF00251"/>
    </source>
</evidence>
<dbReference type="Pfam" id="PF00251">
    <property type="entry name" value="Glyco_hydro_32N"/>
    <property type="match status" value="2"/>
</dbReference>
<evidence type="ECO:0000256" key="2">
    <source>
        <dbReference type="ARBA" id="ARBA00022801"/>
    </source>
</evidence>
<dbReference type="InterPro" id="IPR018053">
    <property type="entry name" value="Glyco_hydro_32_AS"/>
</dbReference>
<evidence type="ECO:0000313" key="8">
    <source>
        <dbReference type="Proteomes" id="UP001346149"/>
    </source>
</evidence>
<dbReference type="InterPro" id="IPR023296">
    <property type="entry name" value="Glyco_hydro_beta-prop_sf"/>
</dbReference>
<dbReference type="EMBL" id="JAXQNO010000008">
    <property type="protein sequence ID" value="KAK4792219.1"/>
    <property type="molecule type" value="Genomic_DNA"/>
</dbReference>
<dbReference type="PANTHER" id="PTHR31953">
    <property type="entry name" value="BETA-FRUCTOFURANOSIDASE, INSOLUBLE ISOENZYME CWINV1-RELATED"/>
    <property type="match status" value="1"/>
</dbReference>
<keyword evidence="4" id="KW-0732">Signal</keyword>
<dbReference type="SUPFAM" id="SSF49899">
    <property type="entry name" value="Concanavalin A-like lectins/glucanases"/>
    <property type="match status" value="2"/>
</dbReference>
<dbReference type="InterPro" id="IPR013189">
    <property type="entry name" value="Glyco_hydro_32_C"/>
</dbReference>
<gene>
    <name evidence="7" type="ORF">SAY86_022654</name>
</gene>
<dbReference type="InterPro" id="IPR050551">
    <property type="entry name" value="Fructan_Metab_Enzymes"/>
</dbReference>
<sequence length="1127" mass="125435">MAISSPYSSSTSTSLLLCCISIFSLLLGHGRVEASHSVYTDLQNSESLPGSSRDQPYRTAYHFQPPKNWMNDPNGPMIYKGIYHLFYQYNPKGAVWGNIVWAHSTSTDLVNWTPHEPAIFPSQPSDINGCWSGSTTILPRDKPVILYTGINPQKQQVQNIAFPKNLSDPYLVEWVKPHTNPLMAPTQNNMINSSSFRDPTTGWLGPDKVWRVVVGSKNQSRGLGILYRSKDFLHWVKAKYPLHSAPGTGMWECPDFFPVSTLAGSRVGLDTSAHGSHVKHVLKVSLDDTKKEYYTIGVYDLVKDIYVPDAGSIEGDSGLRYDYGKFYASKTFFDGYKSRRILWGWINESSSVGDDVKKGWSGVQAVPRAIWLHPSGKQLVQWPIQELETLRIGKVNVPSRLLKGGSRIEVSGVTASQADVEVAFKVPKLGKAQKFDPSWTHKAQDLCTQNVAKTRGGLGPFGIMVLATEGLEEYTAIYFTIFKNDSRYVVLMCSDQSKSSLNNSTDKANYGVFLNVDPTKEKISLRTLVDHSIVESFGGEGKGCITSRVYPILATGGGAHLYAFNNGREDVQISSLSAWSMRKAHNSEWLLGSSRDQPYRTAYHFQPPKNWMNGSPMIYKGIYHLFYQYNPKGAVWGNIVWAHSTSTDLVNWTQHEPAIFPSQPSDINGCWSGSATILPRDKPVILYTGINPQKQQVQNIAFPKNLSDPYLVEWVKPHTNPLMAPTHNNMINSSSFRDPTTGWLGPDKVWRVVVGSKNQSRGLGILYRSKDFLHWVKAKYPLHSAPGTGMWECPDFFPVSTLAGSRVGLDTSAHGSHVKHVLKVSLDDTKKDYYTIGVYDLVKDIYVPDAGSIEGDSGLRYDYGKFYASKTFFDGYKSRRILWGWINESSSVGDDVKKGWSGVQAVPRAIWLHQSGKQLVQWPIQELETLRTGKVNVPSRLLKGGSRIEVSGVTASQADVEVAFQVPKLDKAHKFDPSWTYKAQDLCTRKVAKTRGGLGPFGIMVLAMEGLEEYTAIYFTIFKNHSRYAVLMCSDQSKSSLNNSTDKANYGVFLNVDPTKEKISLRTLVDHSIVESFGGEGKGCITSRVYPILATGGGAHLYAFNNGREDVQISSLSAWSMRKAHIS</sequence>
<dbReference type="SMART" id="SM00640">
    <property type="entry name" value="Glyco_32"/>
    <property type="match status" value="2"/>
</dbReference>
<dbReference type="FunFam" id="2.60.120.560:FF:000002">
    <property type="entry name" value="Beta-fructofuranosidase, insoluble isoenzyme CWINV1"/>
    <property type="match status" value="2"/>
</dbReference>
<comment type="similarity">
    <text evidence="1">Belongs to the glycosyl hydrolase 32 family.</text>
</comment>
<dbReference type="InterPro" id="IPR013148">
    <property type="entry name" value="Glyco_hydro_32_N"/>
</dbReference>
<evidence type="ECO:0000313" key="7">
    <source>
        <dbReference type="EMBL" id="KAK4792219.1"/>
    </source>
</evidence>
<keyword evidence="8" id="KW-1185">Reference proteome</keyword>
<protein>
    <recommendedName>
        <fullName evidence="9">Beta-fructofuranosidase</fullName>
    </recommendedName>
</protein>
<evidence type="ECO:0008006" key="9">
    <source>
        <dbReference type="Google" id="ProtNLM"/>
    </source>
</evidence>
<evidence type="ECO:0000256" key="4">
    <source>
        <dbReference type="SAM" id="SignalP"/>
    </source>
</evidence>
<dbReference type="PROSITE" id="PS00609">
    <property type="entry name" value="GLYCOSYL_HYDROL_F32"/>
    <property type="match status" value="1"/>
</dbReference>
<dbReference type="GO" id="GO:0005975">
    <property type="term" value="P:carbohydrate metabolic process"/>
    <property type="evidence" value="ECO:0007669"/>
    <property type="project" value="InterPro"/>
</dbReference>
<keyword evidence="2" id="KW-0378">Hydrolase</keyword>
<dbReference type="InterPro" id="IPR013320">
    <property type="entry name" value="ConA-like_dom_sf"/>
</dbReference>
<feature type="chain" id="PRO_5042875351" description="Beta-fructofuranosidase" evidence="4">
    <location>
        <begin position="35"/>
        <end position="1127"/>
    </location>
</feature>
<organism evidence="7 8">
    <name type="scientific">Trapa natans</name>
    <name type="common">Water chestnut</name>
    <dbReference type="NCBI Taxonomy" id="22666"/>
    <lineage>
        <taxon>Eukaryota</taxon>
        <taxon>Viridiplantae</taxon>
        <taxon>Streptophyta</taxon>
        <taxon>Embryophyta</taxon>
        <taxon>Tracheophyta</taxon>
        <taxon>Spermatophyta</taxon>
        <taxon>Magnoliopsida</taxon>
        <taxon>eudicotyledons</taxon>
        <taxon>Gunneridae</taxon>
        <taxon>Pentapetalae</taxon>
        <taxon>rosids</taxon>
        <taxon>malvids</taxon>
        <taxon>Myrtales</taxon>
        <taxon>Lythraceae</taxon>
        <taxon>Trapa</taxon>
    </lineage>
</organism>
<dbReference type="SUPFAM" id="SSF75005">
    <property type="entry name" value="Arabinanase/levansucrase/invertase"/>
    <property type="match status" value="2"/>
</dbReference>
<feature type="domain" description="Glycosyl hydrolase family 32 N-terminal" evidence="5">
    <location>
        <begin position="604"/>
        <end position="923"/>
    </location>
</feature>
<dbReference type="FunFam" id="2.115.10.20:FF:000001">
    <property type="entry name" value="Beta-fructofuranosidase, insoluble isoenzyme CWINV1"/>
    <property type="match status" value="2"/>
</dbReference>
<feature type="signal peptide" evidence="4">
    <location>
        <begin position="1"/>
        <end position="34"/>
    </location>
</feature>
<dbReference type="Pfam" id="PF08244">
    <property type="entry name" value="Glyco_hydro_32C"/>
    <property type="match status" value="2"/>
</dbReference>
<feature type="domain" description="Glycosyl hydrolase family 32 C-terminal" evidence="6">
    <location>
        <begin position="406"/>
        <end position="580"/>
    </location>
</feature>
<comment type="caution">
    <text evidence="7">The sequence shown here is derived from an EMBL/GenBank/DDBJ whole genome shotgun (WGS) entry which is preliminary data.</text>
</comment>
<dbReference type="Proteomes" id="UP001346149">
    <property type="component" value="Unassembled WGS sequence"/>
</dbReference>
<dbReference type="AlphaFoldDB" id="A0AAN7LUN9"/>
<evidence type="ECO:0000259" key="6">
    <source>
        <dbReference type="Pfam" id="PF08244"/>
    </source>
</evidence>
<dbReference type="Gene3D" id="2.115.10.20">
    <property type="entry name" value="Glycosyl hydrolase domain, family 43"/>
    <property type="match status" value="2"/>
</dbReference>
<dbReference type="Gene3D" id="2.60.120.560">
    <property type="entry name" value="Exo-inulinase, domain 1"/>
    <property type="match status" value="2"/>
</dbReference>
<accession>A0AAN7LUN9</accession>
<feature type="domain" description="Glycosyl hydrolase family 32 N-terminal" evidence="5">
    <location>
        <begin position="62"/>
        <end position="383"/>
    </location>
</feature>
<proteinExistence type="inferred from homology"/>